<dbReference type="EMBL" id="VJMH01005636">
    <property type="protein sequence ID" value="KAF0693862.1"/>
    <property type="molecule type" value="Genomic_DNA"/>
</dbReference>
<feature type="region of interest" description="Disordered" evidence="1">
    <location>
        <begin position="494"/>
        <end position="515"/>
    </location>
</feature>
<dbReference type="PROSITE" id="PS50020">
    <property type="entry name" value="WW_DOMAIN_2"/>
    <property type="match status" value="1"/>
</dbReference>
<feature type="domain" description="WW" evidence="2">
    <location>
        <begin position="530"/>
        <end position="562"/>
    </location>
</feature>
<sequence length="562" mass="64525">MTERLVAKEIVLDEYASDSSSNAAADREATAVSPKKPTKGDAIQRQFTETYQEIQALKEILKGYLQQAAPTSDDARKSPDAPLVQSKFKPNKTSERILAHSTQGHISFLDRVRLHTEKQEQSKESLKKQLEAREDEAAPFAPAINPKSKRLERRIDHLWTWEQDKQMKLHERKLEAEQAELAQIMPSPARNGKTTQLLQRYAEYKPSSKLKVEDRLHHYGAIYRRNLKERARDEACSFQPTLSSHSAQLARQGNVYERLYNMAKLKRAAADEAPPSPTEKGHPSPTLDAHAHQQLCSRLYNEATTQLEKLERMREAQHRHLDDLRNTPKISAKSRKIARQHTAHAQTSVRKPHAASQEPPKSPKRVLTVDAAEEMYLKQVQWKQDKEARAARIREQQDEQQLQACTFVNPYRCEAPSPLRAKNDDYFRKSIEWERLKQKELDEKQHQQLRHKLKECTFHPQTTPCPKDMAAKAARPSLDELALVFREEATANCLQTPPKENELSQRGNGHAVSTGVSRNSLRISAGDDARILPYPWEEYVTDDGFLYYVNTLSRVSQWDFPT</sequence>
<dbReference type="Pfam" id="PF00397">
    <property type="entry name" value="WW"/>
    <property type="match status" value="1"/>
</dbReference>
<proteinExistence type="predicted"/>
<evidence type="ECO:0000313" key="3">
    <source>
        <dbReference type="EMBL" id="KAF0693862.1"/>
    </source>
</evidence>
<feature type="region of interest" description="Disordered" evidence="1">
    <location>
        <begin position="267"/>
        <end position="288"/>
    </location>
</feature>
<dbReference type="CDD" id="cd00201">
    <property type="entry name" value="WW"/>
    <property type="match status" value="1"/>
</dbReference>
<dbReference type="PANTHER" id="PTHR37028">
    <property type="entry name" value="UNNAMED PRODUCT-RELATED"/>
    <property type="match status" value="1"/>
</dbReference>
<dbReference type="PROSITE" id="PS01159">
    <property type="entry name" value="WW_DOMAIN_1"/>
    <property type="match status" value="1"/>
</dbReference>
<dbReference type="InterPro" id="IPR001202">
    <property type="entry name" value="WW_dom"/>
</dbReference>
<feature type="compositionally biased region" description="Basic residues" evidence="1">
    <location>
        <begin position="332"/>
        <end position="342"/>
    </location>
</feature>
<dbReference type="OrthoDB" id="2020426at2759"/>
<protein>
    <submittedName>
        <fullName evidence="4">Aste57867_15204 protein</fullName>
    </submittedName>
</protein>
<name>A0A485L3J7_9STRA</name>
<accession>A0A485L3J7</accession>
<dbReference type="InterPro" id="IPR036020">
    <property type="entry name" value="WW_dom_sf"/>
</dbReference>
<feature type="region of interest" description="Disordered" evidence="1">
    <location>
        <begin position="70"/>
        <end position="92"/>
    </location>
</feature>
<dbReference type="SMART" id="SM00456">
    <property type="entry name" value="WW"/>
    <property type="match status" value="1"/>
</dbReference>
<feature type="region of interest" description="Disordered" evidence="1">
    <location>
        <begin position="17"/>
        <end position="41"/>
    </location>
</feature>
<dbReference type="AlphaFoldDB" id="A0A485L3J7"/>
<gene>
    <name evidence="4" type="primary">Aste57867_15204</name>
    <name evidence="3" type="ORF">As57867_015148</name>
    <name evidence="4" type="ORF">ASTE57867_15204</name>
</gene>
<evidence type="ECO:0000313" key="4">
    <source>
        <dbReference type="EMBL" id="VFT92013.1"/>
    </source>
</evidence>
<evidence type="ECO:0000256" key="1">
    <source>
        <dbReference type="SAM" id="MobiDB-lite"/>
    </source>
</evidence>
<dbReference type="Gene3D" id="2.20.70.10">
    <property type="match status" value="1"/>
</dbReference>
<reference evidence="4 5" key="1">
    <citation type="submission" date="2019-03" db="EMBL/GenBank/DDBJ databases">
        <authorList>
            <person name="Gaulin E."/>
            <person name="Dumas B."/>
        </authorList>
    </citation>
    <scope>NUCLEOTIDE SEQUENCE [LARGE SCALE GENOMIC DNA]</scope>
    <source>
        <strain evidence="4">CBS 568.67</strain>
    </source>
</reference>
<keyword evidence="5" id="KW-1185">Reference proteome</keyword>
<dbReference type="PANTHER" id="PTHR37028:SF9">
    <property type="entry name" value="NUCLEAR PROTEIN MDM1"/>
    <property type="match status" value="1"/>
</dbReference>
<dbReference type="EMBL" id="CAADRA010005657">
    <property type="protein sequence ID" value="VFT92013.1"/>
    <property type="molecule type" value="Genomic_DNA"/>
</dbReference>
<dbReference type="Proteomes" id="UP000332933">
    <property type="component" value="Unassembled WGS sequence"/>
</dbReference>
<reference evidence="3" key="2">
    <citation type="submission" date="2019-06" db="EMBL/GenBank/DDBJ databases">
        <title>Genomics analysis of Aphanomyces spp. identifies a new class of oomycete effector associated with host adaptation.</title>
        <authorList>
            <person name="Gaulin E."/>
        </authorList>
    </citation>
    <scope>NUCLEOTIDE SEQUENCE</scope>
    <source>
        <strain evidence="3">CBS 578.67</strain>
    </source>
</reference>
<dbReference type="SUPFAM" id="SSF51045">
    <property type="entry name" value="WW domain"/>
    <property type="match status" value="1"/>
</dbReference>
<evidence type="ECO:0000259" key="2">
    <source>
        <dbReference type="PROSITE" id="PS50020"/>
    </source>
</evidence>
<feature type="region of interest" description="Disordered" evidence="1">
    <location>
        <begin position="315"/>
        <end position="365"/>
    </location>
</feature>
<feature type="compositionally biased region" description="Basic and acidic residues" evidence="1">
    <location>
        <begin position="315"/>
        <end position="326"/>
    </location>
</feature>
<evidence type="ECO:0000313" key="5">
    <source>
        <dbReference type="Proteomes" id="UP000332933"/>
    </source>
</evidence>
<organism evidence="4 5">
    <name type="scientific">Aphanomyces stellatus</name>
    <dbReference type="NCBI Taxonomy" id="120398"/>
    <lineage>
        <taxon>Eukaryota</taxon>
        <taxon>Sar</taxon>
        <taxon>Stramenopiles</taxon>
        <taxon>Oomycota</taxon>
        <taxon>Saprolegniomycetes</taxon>
        <taxon>Saprolegniales</taxon>
        <taxon>Verrucalvaceae</taxon>
        <taxon>Aphanomyces</taxon>
    </lineage>
</organism>